<gene>
    <name evidence="2" type="ORF">COO17_09430</name>
</gene>
<keyword evidence="1" id="KW-0812">Transmembrane</keyword>
<comment type="caution">
    <text evidence="2">The sequence shown here is derived from an EMBL/GenBank/DDBJ whole genome shotgun (WGS) entry which is preliminary data.</text>
</comment>
<evidence type="ECO:0000313" key="2">
    <source>
        <dbReference type="EMBL" id="PDY41975.1"/>
    </source>
</evidence>
<dbReference type="AlphaFoldDB" id="A0A2A7BUZ2"/>
<protein>
    <recommendedName>
        <fullName evidence="4">DUF2628 domain-containing protein</fullName>
    </recommendedName>
</protein>
<reference evidence="2 3" key="1">
    <citation type="submission" date="2017-09" db="EMBL/GenBank/DDBJ databases">
        <title>Large-scale bioinformatics analysis of Bacillus genomes uncovers conserved roles of natural products in bacterial physiology.</title>
        <authorList>
            <consortium name="Agbiome Team Llc"/>
            <person name="Bleich R.M."/>
            <person name="Grubbs K.J."/>
            <person name="Santa Maria K.C."/>
            <person name="Allen S.E."/>
            <person name="Farag S."/>
            <person name="Shank E.A."/>
            <person name="Bowers A."/>
        </authorList>
    </citation>
    <scope>NUCLEOTIDE SEQUENCE [LARGE SCALE GENOMIC DNA]</scope>
    <source>
        <strain evidence="2 3">AFS098222</strain>
    </source>
</reference>
<dbReference type="Proteomes" id="UP000220111">
    <property type="component" value="Unassembled WGS sequence"/>
</dbReference>
<sequence length="118" mass="13935">MYYLNIIYLAFIILCFYLLRKTFSMKVMLKNENTGQIKQAKIGFSWTVFFFGFFPAIFRGDWKWFLIILIASMFTFGFSNLVFCFIYNKLYINDLLAQGYKAADEYSLSALQQKNIVA</sequence>
<organism evidence="2 3">
    <name type="scientific">Bacillus wiedmannii</name>
    <dbReference type="NCBI Taxonomy" id="1890302"/>
    <lineage>
        <taxon>Bacteria</taxon>
        <taxon>Bacillati</taxon>
        <taxon>Bacillota</taxon>
        <taxon>Bacilli</taxon>
        <taxon>Bacillales</taxon>
        <taxon>Bacillaceae</taxon>
        <taxon>Bacillus</taxon>
        <taxon>Bacillus cereus group</taxon>
    </lineage>
</organism>
<feature type="transmembrane region" description="Helical" evidence="1">
    <location>
        <begin position="43"/>
        <end position="58"/>
    </location>
</feature>
<name>A0A2A7BUZ2_9BACI</name>
<accession>A0A2A7BUZ2</accession>
<proteinExistence type="predicted"/>
<evidence type="ECO:0000313" key="3">
    <source>
        <dbReference type="Proteomes" id="UP000220111"/>
    </source>
</evidence>
<feature type="transmembrane region" description="Helical" evidence="1">
    <location>
        <begin position="6"/>
        <end position="23"/>
    </location>
</feature>
<dbReference type="EMBL" id="NVPQ01000018">
    <property type="protein sequence ID" value="PDY41975.1"/>
    <property type="molecule type" value="Genomic_DNA"/>
</dbReference>
<feature type="transmembrane region" description="Helical" evidence="1">
    <location>
        <begin position="64"/>
        <end position="87"/>
    </location>
</feature>
<keyword evidence="1" id="KW-0472">Membrane</keyword>
<keyword evidence="1" id="KW-1133">Transmembrane helix</keyword>
<evidence type="ECO:0008006" key="4">
    <source>
        <dbReference type="Google" id="ProtNLM"/>
    </source>
</evidence>
<evidence type="ECO:0000256" key="1">
    <source>
        <dbReference type="SAM" id="Phobius"/>
    </source>
</evidence>